<sequence>MHAPSLIAYLILGFSLIVNAAPTPTTVEDIGASHLPDFNISITYDDPDKKCTGKFDKPFFNSTVEIDRSRFVEYVDGCVFGPFVRRVRFGSVDLDPGGPFTAAEAGVPSRVGTLIKEKSLKLKFLFPEPAPFQFISQWPWPHFSDSRVRSRSVRVPISSQEPQFNVQYYGYNYSRLLVPASAGYTYVLE</sequence>
<dbReference type="EMBL" id="MU806241">
    <property type="protein sequence ID" value="KAJ3837516.1"/>
    <property type="molecule type" value="Genomic_DNA"/>
</dbReference>
<comment type="caution">
    <text evidence="2">The sequence shown here is derived from an EMBL/GenBank/DDBJ whole genome shotgun (WGS) entry which is preliminary data.</text>
</comment>
<name>A0AA38P7J1_9AGAR</name>
<accession>A0AA38P7J1</accession>
<keyword evidence="3" id="KW-1185">Reference proteome</keyword>
<feature type="signal peptide" evidence="1">
    <location>
        <begin position="1"/>
        <end position="20"/>
    </location>
</feature>
<protein>
    <submittedName>
        <fullName evidence="2">Uncharacterized protein</fullName>
    </submittedName>
</protein>
<evidence type="ECO:0000313" key="3">
    <source>
        <dbReference type="Proteomes" id="UP001163846"/>
    </source>
</evidence>
<evidence type="ECO:0000313" key="2">
    <source>
        <dbReference type="EMBL" id="KAJ3837516.1"/>
    </source>
</evidence>
<proteinExistence type="predicted"/>
<gene>
    <name evidence="2" type="ORF">F5878DRAFT_213172</name>
</gene>
<reference evidence="2" key="1">
    <citation type="submission" date="2022-08" db="EMBL/GenBank/DDBJ databases">
        <authorList>
            <consortium name="DOE Joint Genome Institute"/>
            <person name="Min B."/>
            <person name="Riley R."/>
            <person name="Sierra-Patev S."/>
            <person name="Naranjo-Ortiz M."/>
            <person name="Looney B."/>
            <person name="Konkel Z."/>
            <person name="Slot J.C."/>
            <person name="Sakamoto Y."/>
            <person name="Steenwyk J.L."/>
            <person name="Rokas A."/>
            <person name="Carro J."/>
            <person name="Camarero S."/>
            <person name="Ferreira P."/>
            <person name="Molpeceres G."/>
            <person name="Ruiz-Duenas F.J."/>
            <person name="Serrano A."/>
            <person name="Henrissat B."/>
            <person name="Drula E."/>
            <person name="Hughes K.W."/>
            <person name="Mata J.L."/>
            <person name="Ishikawa N.K."/>
            <person name="Vargas-Isla R."/>
            <person name="Ushijima S."/>
            <person name="Smith C.A."/>
            <person name="Ahrendt S."/>
            <person name="Andreopoulos W."/>
            <person name="He G."/>
            <person name="Labutti K."/>
            <person name="Lipzen A."/>
            <person name="Ng V."/>
            <person name="Sandor L."/>
            <person name="Barry K."/>
            <person name="Martinez A.T."/>
            <person name="Xiao Y."/>
            <person name="Gibbons J.G."/>
            <person name="Terashima K."/>
            <person name="Hibbett D.S."/>
            <person name="Grigoriev I.V."/>
        </authorList>
    </citation>
    <scope>NUCLEOTIDE SEQUENCE</scope>
    <source>
        <strain evidence="2">TFB9207</strain>
    </source>
</reference>
<dbReference type="Proteomes" id="UP001163846">
    <property type="component" value="Unassembled WGS sequence"/>
</dbReference>
<organism evidence="2 3">
    <name type="scientific">Lentinula raphanica</name>
    <dbReference type="NCBI Taxonomy" id="153919"/>
    <lineage>
        <taxon>Eukaryota</taxon>
        <taxon>Fungi</taxon>
        <taxon>Dikarya</taxon>
        <taxon>Basidiomycota</taxon>
        <taxon>Agaricomycotina</taxon>
        <taxon>Agaricomycetes</taxon>
        <taxon>Agaricomycetidae</taxon>
        <taxon>Agaricales</taxon>
        <taxon>Marasmiineae</taxon>
        <taxon>Omphalotaceae</taxon>
        <taxon>Lentinula</taxon>
    </lineage>
</organism>
<evidence type="ECO:0000256" key="1">
    <source>
        <dbReference type="SAM" id="SignalP"/>
    </source>
</evidence>
<keyword evidence="1" id="KW-0732">Signal</keyword>
<dbReference type="AlphaFoldDB" id="A0AA38P7J1"/>
<feature type="chain" id="PRO_5041422191" evidence="1">
    <location>
        <begin position="21"/>
        <end position="189"/>
    </location>
</feature>